<keyword evidence="2" id="KW-0805">Transcription regulation</keyword>
<feature type="modified residue" description="4-aspartylphosphate" evidence="5">
    <location>
        <position position="51"/>
    </location>
</feature>
<dbReference type="SMART" id="SM00862">
    <property type="entry name" value="Trans_reg_C"/>
    <property type="match status" value="1"/>
</dbReference>
<protein>
    <submittedName>
        <fullName evidence="9">Response regulator transcription factor</fullName>
    </submittedName>
</protein>
<evidence type="ECO:0000256" key="1">
    <source>
        <dbReference type="ARBA" id="ARBA00023012"/>
    </source>
</evidence>
<dbReference type="PROSITE" id="PS50110">
    <property type="entry name" value="RESPONSE_REGULATORY"/>
    <property type="match status" value="1"/>
</dbReference>
<evidence type="ECO:0000256" key="5">
    <source>
        <dbReference type="PROSITE-ProRule" id="PRU00169"/>
    </source>
</evidence>
<evidence type="ECO:0000256" key="6">
    <source>
        <dbReference type="PROSITE-ProRule" id="PRU01091"/>
    </source>
</evidence>
<dbReference type="InterPro" id="IPR039420">
    <property type="entry name" value="WalR-like"/>
</dbReference>
<dbReference type="SMART" id="SM00448">
    <property type="entry name" value="REC"/>
    <property type="match status" value="1"/>
</dbReference>
<feature type="DNA-binding region" description="OmpR/PhoB-type" evidence="6">
    <location>
        <begin position="124"/>
        <end position="222"/>
    </location>
</feature>
<keyword evidence="5" id="KW-0597">Phosphoprotein</keyword>
<keyword evidence="10" id="KW-1185">Reference proteome</keyword>
<evidence type="ECO:0000259" key="7">
    <source>
        <dbReference type="PROSITE" id="PS50110"/>
    </source>
</evidence>
<dbReference type="PANTHER" id="PTHR48111:SF22">
    <property type="entry name" value="REGULATOR OF RPOS"/>
    <property type="match status" value="1"/>
</dbReference>
<organism evidence="9 10">
    <name type="scientific">Faecalicatena faecalis</name>
    <dbReference type="NCBI Taxonomy" id="2726362"/>
    <lineage>
        <taxon>Bacteria</taxon>
        <taxon>Bacillati</taxon>
        <taxon>Bacillota</taxon>
        <taxon>Clostridia</taxon>
        <taxon>Lachnospirales</taxon>
        <taxon>Lachnospiraceae</taxon>
        <taxon>Faecalicatena</taxon>
    </lineage>
</organism>
<dbReference type="CDD" id="cd00383">
    <property type="entry name" value="trans_reg_C"/>
    <property type="match status" value="1"/>
</dbReference>
<evidence type="ECO:0000313" key="10">
    <source>
        <dbReference type="Proteomes" id="UP000723714"/>
    </source>
</evidence>
<dbReference type="PROSITE" id="PS51755">
    <property type="entry name" value="OMPR_PHOB"/>
    <property type="match status" value="1"/>
</dbReference>
<dbReference type="Proteomes" id="UP000723714">
    <property type="component" value="Unassembled WGS sequence"/>
</dbReference>
<evidence type="ECO:0000256" key="2">
    <source>
        <dbReference type="ARBA" id="ARBA00023015"/>
    </source>
</evidence>
<reference evidence="9 10" key="1">
    <citation type="submission" date="2021-06" db="EMBL/GenBank/DDBJ databases">
        <title>Faecalicatena sp. nov. isolated from porcine feces.</title>
        <authorList>
            <person name="Oh B.S."/>
            <person name="Lee J.H."/>
        </authorList>
    </citation>
    <scope>NUCLEOTIDE SEQUENCE [LARGE SCALE GENOMIC DNA]</scope>
    <source>
        <strain evidence="9 10">AGMB00832</strain>
    </source>
</reference>
<feature type="domain" description="Response regulatory" evidence="7">
    <location>
        <begin position="2"/>
        <end position="116"/>
    </location>
</feature>
<accession>A0ABS6CYW9</accession>
<keyword evidence="3 6" id="KW-0238">DNA-binding</keyword>
<dbReference type="InterPro" id="IPR001789">
    <property type="entry name" value="Sig_transdc_resp-reg_receiver"/>
</dbReference>
<keyword evidence="1" id="KW-0902">Two-component regulatory system</keyword>
<dbReference type="InterPro" id="IPR001867">
    <property type="entry name" value="OmpR/PhoB-type_DNA-bd"/>
</dbReference>
<comment type="caution">
    <text evidence="9">The sequence shown here is derived from an EMBL/GenBank/DDBJ whole genome shotgun (WGS) entry which is preliminary data.</text>
</comment>
<evidence type="ECO:0000256" key="4">
    <source>
        <dbReference type="ARBA" id="ARBA00023163"/>
    </source>
</evidence>
<dbReference type="Pfam" id="PF00486">
    <property type="entry name" value="Trans_reg_C"/>
    <property type="match status" value="1"/>
</dbReference>
<dbReference type="Pfam" id="PF00072">
    <property type="entry name" value="Response_reg"/>
    <property type="match status" value="1"/>
</dbReference>
<dbReference type="RefSeq" id="WP_216238625.1">
    <property type="nucleotide sequence ID" value="NZ_JABACJ020000001.1"/>
</dbReference>
<dbReference type="PANTHER" id="PTHR48111">
    <property type="entry name" value="REGULATOR OF RPOS"/>
    <property type="match status" value="1"/>
</dbReference>
<sequence>MKLLFAEDEVEMSEAVVDILTFHKYVVDAVYDGEEALAYARAEHYDGIILDIMMPKMSGLKVLETLRHEGCRTPILLLTAKAEVEDRIQGLDLGADDYLPKPFAMGELLARIRAMLRRREEFTPDILTCGNISLNLKNYELSGESQSFVLPKLEYQLMELFMLNQGIYLSTEDLLVKVWGYETEAELGTVWVYISYLRKRLAALDANVQIKAKRNIGYTLEVVG</sequence>
<proteinExistence type="predicted"/>
<feature type="domain" description="OmpR/PhoB-type" evidence="8">
    <location>
        <begin position="124"/>
        <end position="222"/>
    </location>
</feature>
<dbReference type="EMBL" id="JABACJ020000001">
    <property type="protein sequence ID" value="MBU3874440.1"/>
    <property type="molecule type" value="Genomic_DNA"/>
</dbReference>
<name>A0ABS6CYW9_9FIRM</name>
<evidence type="ECO:0000313" key="9">
    <source>
        <dbReference type="EMBL" id="MBU3874440.1"/>
    </source>
</evidence>
<gene>
    <name evidence="9" type="ORF">HGO97_001225</name>
</gene>
<evidence type="ECO:0000259" key="8">
    <source>
        <dbReference type="PROSITE" id="PS51755"/>
    </source>
</evidence>
<evidence type="ECO:0000256" key="3">
    <source>
        <dbReference type="ARBA" id="ARBA00023125"/>
    </source>
</evidence>
<keyword evidence="4" id="KW-0804">Transcription</keyword>